<dbReference type="Gene3D" id="3.20.20.140">
    <property type="entry name" value="Metal-dependent hydrolases"/>
    <property type="match status" value="1"/>
</dbReference>
<dbReference type="GO" id="GO:0006154">
    <property type="term" value="P:adenosine catabolic process"/>
    <property type="evidence" value="ECO:0007669"/>
    <property type="project" value="TreeGrafter"/>
</dbReference>
<dbReference type="Proteomes" id="UP000762676">
    <property type="component" value="Unassembled WGS sequence"/>
</dbReference>
<dbReference type="InterPro" id="IPR032466">
    <property type="entry name" value="Metal_Hydrolase"/>
</dbReference>
<dbReference type="SUPFAM" id="SSF51556">
    <property type="entry name" value="Metallo-dependent hydrolases"/>
    <property type="match status" value="1"/>
</dbReference>
<dbReference type="PANTHER" id="PTHR11409">
    <property type="entry name" value="ADENOSINE DEAMINASE"/>
    <property type="match status" value="1"/>
</dbReference>
<comment type="cofactor">
    <cofactor evidence="1">
        <name>Zn(2+)</name>
        <dbReference type="ChEBI" id="CHEBI:29105"/>
    </cofactor>
</comment>
<accession>A0AAV4FAB6</accession>
<dbReference type="GO" id="GO:0004000">
    <property type="term" value="F:adenosine deaminase activity"/>
    <property type="evidence" value="ECO:0007669"/>
    <property type="project" value="TreeGrafter"/>
</dbReference>
<gene>
    <name evidence="5" type="ORF">ElyMa_000313700</name>
</gene>
<dbReference type="Pfam" id="PF00962">
    <property type="entry name" value="A_deaminase"/>
    <property type="match status" value="1"/>
</dbReference>
<keyword evidence="6" id="KW-1185">Reference proteome</keyword>
<dbReference type="AlphaFoldDB" id="A0AAV4FAB6"/>
<evidence type="ECO:0000313" key="6">
    <source>
        <dbReference type="Proteomes" id="UP000762676"/>
    </source>
</evidence>
<dbReference type="EMBL" id="BMAT01000636">
    <property type="protein sequence ID" value="GFR69924.1"/>
    <property type="molecule type" value="Genomic_DNA"/>
</dbReference>
<protein>
    <submittedName>
        <fullName evidence="5">Adenosine deaminase CECR1</fullName>
    </submittedName>
</protein>
<comment type="caution">
    <text evidence="5">The sequence shown here is derived from an EMBL/GenBank/DDBJ whole genome shotgun (WGS) entry which is preliminary data.</text>
</comment>
<evidence type="ECO:0000313" key="5">
    <source>
        <dbReference type="EMBL" id="GFR69924.1"/>
    </source>
</evidence>
<dbReference type="GO" id="GO:0005615">
    <property type="term" value="C:extracellular space"/>
    <property type="evidence" value="ECO:0007669"/>
    <property type="project" value="TreeGrafter"/>
</dbReference>
<dbReference type="PANTHER" id="PTHR11409:SF39">
    <property type="entry name" value="ADENOSINE DEAMINASE 2"/>
    <property type="match status" value="1"/>
</dbReference>
<dbReference type="InterPro" id="IPR006330">
    <property type="entry name" value="Ado/ade_deaminase"/>
</dbReference>
<evidence type="ECO:0000256" key="2">
    <source>
        <dbReference type="ARBA" id="ARBA00022723"/>
    </source>
</evidence>
<proteinExistence type="predicted"/>
<keyword evidence="3" id="KW-0378">Hydrolase</keyword>
<feature type="domain" description="Adenosine deaminase" evidence="4">
    <location>
        <begin position="6"/>
        <end position="193"/>
    </location>
</feature>
<evidence type="ECO:0000256" key="3">
    <source>
        <dbReference type="ARBA" id="ARBA00022801"/>
    </source>
</evidence>
<name>A0AAV4FAB6_9GAST</name>
<evidence type="ECO:0000259" key="4">
    <source>
        <dbReference type="Pfam" id="PF00962"/>
    </source>
</evidence>
<keyword evidence="2" id="KW-0479">Metal-binding</keyword>
<reference evidence="5 6" key="1">
    <citation type="journal article" date="2021" name="Elife">
        <title>Chloroplast acquisition without the gene transfer in kleptoplastic sea slugs, Plakobranchus ocellatus.</title>
        <authorList>
            <person name="Maeda T."/>
            <person name="Takahashi S."/>
            <person name="Yoshida T."/>
            <person name="Shimamura S."/>
            <person name="Takaki Y."/>
            <person name="Nagai Y."/>
            <person name="Toyoda A."/>
            <person name="Suzuki Y."/>
            <person name="Arimoto A."/>
            <person name="Ishii H."/>
            <person name="Satoh N."/>
            <person name="Nishiyama T."/>
            <person name="Hasebe M."/>
            <person name="Maruyama T."/>
            <person name="Minagawa J."/>
            <person name="Obokata J."/>
            <person name="Shigenobu S."/>
        </authorList>
    </citation>
    <scope>NUCLEOTIDE SEQUENCE [LARGE SCALE GENOMIC DNA]</scope>
</reference>
<dbReference type="GO" id="GO:0046872">
    <property type="term" value="F:metal ion binding"/>
    <property type="evidence" value="ECO:0007669"/>
    <property type="project" value="UniProtKB-KW"/>
</dbReference>
<sequence length="212" mass="24092">MQQQVNRVSELMKKFPDLVTGFDIDSHEDVGHRNVYYINELVKDEQSVMPFLFHAGETSWTQGADMNLVDAVLLNATRIGHGFAVLKHPKVMEAIREQGIVIEVQPVSNQVLGFVNDLRNHPGATFIANNDRITISSDNFPLWGALPLSHDFYMAFMGLGSTKDDLRLLKQLAVNSIQFSTMTAKEKVDAMDKWQQRWNAFIDDVITKYHLL</sequence>
<dbReference type="InterPro" id="IPR001365">
    <property type="entry name" value="A_deaminase_dom"/>
</dbReference>
<evidence type="ECO:0000256" key="1">
    <source>
        <dbReference type="ARBA" id="ARBA00001947"/>
    </source>
</evidence>
<organism evidence="5 6">
    <name type="scientific">Elysia marginata</name>
    <dbReference type="NCBI Taxonomy" id="1093978"/>
    <lineage>
        <taxon>Eukaryota</taxon>
        <taxon>Metazoa</taxon>
        <taxon>Spiralia</taxon>
        <taxon>Lophotrochozoa</taxon>
        <taxon>Mollusca</taxon>
        <taxon>Gastropoda</taxon>
        <taxon>Heterobranchia</taxon>
        <taxon>Euthyneura</taxon>
        <taxon>Panpulmonata</taxon>
        <taxon>Sacoglossa</taxon>
        <taxon>Placobranchoidea</taxon>
        <taxon>Plakobranchidae</taxon>
        <taxon>Elysia</taxon>
    </lineage>
</organism>
<dbReference type="GO" id="GO:0046103">
    <property type="term" value="P:inosine biosynthetic process"/>
    <property type="evidence" value="ECO:0007669"/>
    <property type="project" value="TreeGrafter"/>
</dbReference>